<evidence type="ECO:0000256" key="4">
    <source>
        <dbReference type="ARBA" id="ARBA00023004"/>
    </source>
</evidence>
<dbReference type="Pfam" id="PF04055">
    <property type="entry name" value="Radical_SAM"/>
    <property type="match status" value="1"/>
</dbReference>
<protein>
    <submittedName>
        <fullName evidence="7">Bacteriocin maturation radical SAM protein 1</fullName>
    </submittedName>
</protein>
<dbReference type="InterPro" id="IPR023404">
    <property type="entry name" value="rSAM_horseshoe"/>
</dbReference>
<evidence type="ECO:0000256" key="1">
    <source>
        <dbReference type="ARBA" id="ARBA00001966"/>
    </source>
</evidence>
<accession>A0A379MV32</accession>
<dbReference type="STRING" id="880526.GCA_000427365_01969"/>
<feature type="domain" description="Elp3/MiaA/NifB-like radical SAM core" evidence="6">
    <location>
        <begin position="253"/>
        <end position="472"/>
    </location>
</feature>
<dbReference type="AlphaFoldDB" id="A0A379MV32"/>
<evidence type="ECO:0000256" key="5">
    <source>
        <dbReference type="ARBA" id="ARBA00023014"/>
    </source>
</evidence>
<dbReference type="InterPro" id="IPR007197">
    <property type="entry name" value="rSAM"/>
</dbReference>
<dbReference type="GO" id="GO:0003824">
    <property type="term" value="F:catalytic activity"/>
    <property type="evidence" value="ECO:0007669"/>
    <property type="project" value="InterPro"/>
</dbReference>
<name>A0A379MV32_9BACT</name>
<evidence type="ECO:0000256" key="2">
    <source>
        <dbReference type="ARBA" id="ARBA00022691"/>
    </source>
</evidence>
<gene>
    <name evidence="7" type="ORF">NCTC11190_01851</name>
</gene>
<keyword evidence="3" id="KW-0479">Metal-binding</keyword>
<dbReference type="InterPro" id="IPR006638">
    <property type="entry name" value="Elp3/MiaA/NifB-like_rSAM"/>
</dbReference>
<dbReference type="CDD" id="cd01335">
    <property type="entry name" value="Radical_SAM"/>
    <property type="match status" value="1"/>
</dbReference>
<proteinExistence type="predicted"/>
<evidence type="ECO:0000256" key="3">
    <source>
        <dbReference type="ARBA" id="ARBA00022723"/>
    </source>
</evidence>
<dbReference type="SUPFAM" id="SSF102114">
    <property type="entry name" value="Radical SAM enzymes"/>
    <property type="match status" value="1"/>
</dbReference>
<evidence type="ECO:0000313" key="7">
    <source>
        <dbReference type="EMBL" id="SUE34619.1"/>
    </source>
</evidence>
<dbReference type="PANTHER" id="PTHR43409">
    <property type="entry name" value="ANAEROBIC MAGNESIUM-PROTOPORPHYRIN IX MONOMETHYL ESTER CYCLASE-RELATED"/>
    <property type="match status" value="1"/>
</dbReference>
<dbReference type="SMART" id="SM00729">
    <property type="entry name" value="Elp3"/>
    <property type="match status" value="1"/>
</dbReference>
<keyword evidence="8" id="KW-1185">Reference proteome</keyword>
<dbReference type="Gene3D" id="3.80.30.20">
    <property type="entry name" value="tm_1862 like domain"/>
    <property type="match status" value="1"/>
</dbReference>
<dbReference type="InterPro" id="IPR058240">
    <property type="entry name" value="rSAM_sf"/>
</dbReference>
<dbReference type="GO" id="GO:0051536">
    <property type="term" value="F:iron-sulfur cluster binding"/>
    <property type="evidence" value="ECO:0007669"/>
    <property type="project" value="UniProtKB-KW"/>
</dbReference>
<dbReference type="SFLD" id="SFLDS00029">
    <property type="entry name" value="Radical_SAM"/>
    <property type="match status" value="1"/>
</dbReference>
<evidence type="ECO:0000259" key="6">
    <source>
        <dbReference type="SMART" id="SM00729"/>
    </source>
</evidence>
<evidence type="ECO:0000313" key="8">
    <source>
        <dbReference type="Proteomes" id="UP000255233"/>
    </source>
</evidence>
<organism evidence="7 8">
    <name type="scientific">Rikenella microfusus</name>
    <dbReference type="NCBI Taxonomy" id="28139"/>
    <lineage>
        <taxon>Bacteria</taxon>
        <taxon>Pseudomonadati</taxon>
        <taxon>Bacteroidota</taxon>
        <taxon>Bacteroidia</taxon>
        <taxon>Bacteroidales</taxon>
        <taxon>Rikenellaceae</taxon>
        <taxon>Rikenella</taxon>
    </lineage>
</organism>
<dbReference type="InterPro" id="IPR051198">
    <property type="entry name" value="BchE-like"/>
</dbReference>
<keyword evidence="5" id="KW-0411">Iron-sulfur</keyword>
<dbReference type="GO" id="GO:0046872">
    <property type="term" value="F:metal ion binding"/>
    <property type="evidence" value="ECO:0007669"/>
    <property type="project" value="UniProtKB-KW"/>
</dbReference>
<keyword evidence="2" id="KW-0949">S-adenosyl-L-methionine</keyword>
<reference evidence="7 8" key="1">
    <citation type="submission" date="2018-06" db="EMBL/GenBank/DDBJ databases">
        <authorList>
            <consortium name="Pathogen Informatics"/>
            <person name="Doyle S."/>
        </authorList>
    </citation>
    <scope>NUCLEOTIDE SEQUENCE [LARGE SCALE GENOMIC DNA]</scope>
    <source>
        <strain evidence="7 8">NCTC11190</strain>
    </source>
</reference>
<comment type="cofactor">
    <cofactor evidence="1">
        <name>[4Fe-4S] cluster</name>
        <dbReference type="ChEBI" id="CHEBI:49883"/>
    </cofactor>
</comment>
<dbReference type="Proteomes" id="UP000255233">
    <property type="component" value="Unassembled WGS sequence"/>
</dbReference>
<dbReference type="SFLD" id="SFLDG01082">
    <property type="entry name" value="B12-binding_domain_containing"/>
    <property type="match status" value="1"/>
</dbReference>
<dbReference type="EMBL" id="UGVL01000001">
    <property type="protein sequence ID" value="SUE34619.1"/>
    <property type="molecule type" value="Genomic_DNA"/>
</dbReference>
<keyword evidence="4" id="KW-0408">Iron</keyword>
<sequence>MPTQASPGLSVLKAHLEANGYEIEIKYWNIFFFRLQKDFFLLGNHVLTAEGSDLLKLFPFLNYLAHKSKDRATIEKIKSSILSMQPQFQSKGNRFLEHYLSECSDRVEELLDAEIAKMNVPQYLYIGLSGQFQQWVFGNILVERIKLKHPSIVVVIGGLPARETATSILRNFSAYDYALWGEGEHSLLWLTRMLDPEEGEVDIRTVPNLAYRNRQAIETTIGRNLYVNLDSQPIPDFRDYFCQLRSAHIQVPVYLPVEGSRGCHWRKCRFCFLNAGYKYRQKSPLNIVNEIKTQIREYNVHTIAFLDNDVIGMNAYRFDTLLNLLIEYRKENPKFRIKLAEVITSELNAEVVKKMWLAGFHTVQIGYESPSASILKKIDKKNTFASNLLFIKWATIYGIKIAGLNVIKNLPEETTEDIYEAINNLRFLRFSLHKGQCEHNDSLLAINKLSRYFNQIESDGRLDDWNSSLLESFFPTAYMDDRYSLLECVRLKYDTTWDSFFKIEKFYGNNPHTYSLVTDGDTIYYTEYRNGSQISQSLFGKDSLEWQILQAANDSVSTLDQIVARTNCLDKASLTSTIVDLKDSGLLYSNNTLDELVTIIDTSLVK</sequence>